<sequence>MPSLRKIEQFNSATTSINRYLERLEQYFVANSVPADSAESHKRRAILISVIGAKAYDVLSDLCSPTPPSEKTYAQLTTILKNHFAPKKLYQDQSADVPLLHVEGSGPSLFGRYWLSRRRLGWTKICNIRVSETDLPQGVASQLRTTIQNHPNIFKPGLGTVKGITAKLEMKPDAHPKFCKARPVPYALQEAVEAEYNRLEDRKVFQGLVERVEFSE</sequence>
<accession>A0ABN8QLX0</accession>
<proteinExistence type="predicted"/>
<gene>
    <name evidence="1" type="ORF">PLOB_00006335</name>
</gene>
<dbReference type="InterPro" id="IPR050951">
    <property type="entry name" value="Retrovirus_Pol_polyprotein"/>
</dbReference>
<keyword evidence="2" id="KW-1185">Reference proteome</keyword>
<dbReference type="EMBL" id="CALNXK010000129">
    <property type="protein sequence ID" value="CAH3164499.1"/>
    <property type="molecule type" value="Genomic_DNA"/>
</dbReference>
<evidence type="ECO:0000313" key="1">
    <source>
        <dbReference type="EMBL" id="CAH3164499.1"/>
    </source>
</evidence>
<dbReference type="PANTHER" id="PTHR37984">
    <property type="entry name" value="PROTEIN CBG26694"/>
    <property type="match status" value="1"/>
</dbReference>
<evidence type="ECO:0000313" key="2">
    <source>
        <dbReference type="Proteomes" id="UP001159405"/>
    </source>
</evidence>
<protein>
    <submittedName>
        <fullName evidence="1">Uncharacterized protein</fullName>
    </submittedName>
</protein>
<reference evidence="1 2" key="1">
    <citation type="submission" date="2022-05" db="EMBL/GenBank/DDBJ databases">
        <authorList>
            <consortium name="Genoscope - CEA"/>
            <person name="William W."/>
        </authorList>
    </citation>
    <scope>NUCLEOTIDE SEQUENCE [LARGE SCALE GENOMIC DNA]</scope>
</reference>
<dbReference type="Proteomes" id="UP001159405">
    <property type="component" value="Unassembled WGS sequence"/>
</dbReference>
<dbReference type="PANTHER" id="PTHR37984:SF13">
    <property type="entry name" value="RIBONUCLEASE H"/>
    <property type="match status" value="1"/>
</dbReference>
<organism evidence="1 2">
    <name type="scientific">Porites lobata</name>
    <dbReference type="NCBI Taxonomy" id="104759"/>
    <lineage>
        <taxon>Eukaryota</taxon>
        <taxon>Metazoa</taxon>
        <taxon>Cnidaria</taxon>
        <taxon>Anthozoa</taxon>
        <taxon>Hexacorallia</taxon>
        <taxon>Scleractinia</taxon>
        <taxon>Fungiina</taxon>
        <taxon>Poritidae</taxon>
        <taxon>Porites</taxon>
    </lineage>
</organism>
<comment type="caution">
    <text evidence="1">The sequence shown here is derived from an EMBL/GenBank/DDBJ whole genome shotgun (WGS) entry which is preliminary data.</text>
</comment>
<name>A0ABN8QLX0_9CNID</name>